<dbReference type="Proteomes" id="UP000193560">
    <property type="component" value="Unassembled WGS sequence"/>
</dbReference>
<keyword evidence="1" id="KW-0812">Transmembrane</keyword>
<organism evidence="2 3">
    <name type="scientific">Absidia repens</name>
    <dbReference type="NCBI Taxonomy" id="90262"/>
    <lineage>
        <taxon>Eukaryota</taxon>
        <taxon>Fungi</taxon>
        <taxon>Fungi incertae sedis</taxon>
        <taxon>Mucoromycota</taxon>
        <taxon>Mucoromycotina</taxon>
        <taxon>Mucoromycetes</taxon>
        <taxon>Mucorales</taxon>
        <taxon>Cunninghamellaceae</taxon>
        <taxon>Absidia</taxon>
    </lineage>
</organism>
<feature type="transmembrane region" description="Helical" evidence="1">
    <location>
        <begin position="24"/>
        <end position="44"/>
    </location>
</feature>
<dbReference type="AlphaFoldDB" id="A0A1X2HXS9"/>
<evidence type="ECO:0000313" key="2">
    <source>
        <dbReference type="EMBL" id="ORZ04784.1"/>
    </source>
</evidence>
<keyword evidence="3" id="KW-1185">Reference proteome</keyword>
<gene>
    <name evidence="2" type="ORF">BCR42DRAFT_429004</name>
</gene>
<name>A0A1X2HXS9_9FUNG</name>
<reference evidence="2 3" key="1">
    <citation type="submission" date="2016-07" db="EMBL/GenBank/DDBJ databases">
        <title>Pervasive Adenine N6-methylation of Active Genes in Fungi.</title>
        <authorList>
            <consortium name="DOE Joint Genome Institute"/>
            <person name="Mondo S.J."/>
            <person name="Dannebaum R.O."/>
            <person name="Kuo R.C."/>
            <person name="Labutti K."/>
            <person name="Haridas S."/>
            <person name="Kuo A."/>
            <person name="Salamov A."/>
            <person name="Ahrendt S.R."/>
            <person name="Lipzen A."/>
            <person name="Sullivan W."/>
            <person name="Andreopoulos W.B."/>
            <person name="Clum A."/>
            <person name="Lindquist E."/>
            <person name="Daum C."/>
            <person name="Ramamoorthy G.K."/>
            <person name="Gryganskyi A."/>
            <person name="Culley D."/>
            <person name="Magnuson J.K."/>
            <person name="James T.Y."/>
            <person name="O'Malley M.A."/>
            <person name="Stajich J.E."/>
            <person name="Spatafora J.W."/>
            <person name="Visel A."/>
            <person name="Grigoriev I.V."/>
        </authorList>
    </citation>
    <scope>NUCLEOTIDE SEQUENCE [LARGE SCALE GENOMIC DNA]</scope>
    <source>
        <strain evidence="2 3">NRRL 1336</strain>
    </source>
</reference>
<proteinExistence type="predicted"/>
<evidence type="ECO:0000313" key="3">
    <source>
        <dbReference type="Proteomes" id="UP000193560"/>
    </source>
</evidence>
<dbReference type="EMBL" id="MCGE01000048">
    <property type="protein sequence ID" value="ORZ04784.1"/>
    <property type="molecule type" value="Genomic_DNA"/>
</dbReference>
<keyword evidence="1" id="KW-0472">Membrane</keyword>
<comment type="caution">
    <text evidence="2">The sequence shown here is derived from an EMBL/GenBank/DDBJ whole genome shotgun (WGS) entry which is preliminary data.</text>
</comment>
<feature type="non-terminal residue" evidence="2">
    <location>
        <position position="58"/>
    </location>
</feature>
<sequence length="58" mass="6808">MKFGFDIAFFFSNGMARMMSMSDYWEIVVFVFCYHTYSIMFAVIHHDPNNCPCHSLAV</sequence>
<accession>A0A1X2HXS9</accession>
<protein>
    <submittedName>
        <fullName evidence="2">Uncharacterized protein</fullName>
    </submittedName>
</protein>
<evidence type="ECO:0000256" key="1">
    <source>
        <dbReference type="SAM" id="Phobius"/>
    </source>
</evidence>
<keyword evidence="1" id="KW-1133">Transmembrane helix</keyword>